<protein>
    <submittedName>
        <fullName evidence="1">Uncharacterized protein</fullName>
    </submittedName>
</protein>
<dbReference type="AlphaFoldDB" id="A0A4Q5BA48"/>
<comment type="caution">
    <text evidence="1">The sequence shown here is derived from an EMBL/GenBank/DDBJ whole genome shotgun (WGS) entry which is preliminary data.</text>
</comment>
<evidence type="ECO:0000313" key="1">
    <source>
        <dbReference type="EMBL" id="RYQ68367.1"/>
    </source>
</evidence>
<organism evidence="1 2">
    <name type="scientific">Bifidobacterium pseudolongum subsp. globosum</name>
    <dbReference type="NCBI Taxonomy" id="1690"/>
    <lineage>
        <taxon>Bacteria</taxon>
        <taxon>Bacillati</taxon>
        <taxon>Actinomycetota</taxon>
        <taxon>Actinomycetes</taxon>
        <taxon>Bifidobacteriales</taxon>
        <taxon>Bifidobacteriaceae</taxon>
        <taxon>Bifidobacterium</taxon>
    </lineage>
</organism>
<reference evidence="1 2" key="1">
    <citation type="submission" date="2019-01" db="EMBL/GenBank/DDBJ databases">
        <title>Unveiling genomic diversity among members of the Bifidobacterium pseudolongum species, a widely distributed gut commensal of the animal kingdom.</title>
        <authorList>
            <person name="Lugli G.A."/>
            <person name="Duranti S."/>
            <person name="Albert K."/>
            <person name="Mancabelli L."/>
            <person name="Napoli S."/>
            <person name="Viappiani A."/>
            <person name="Anzalone R."/>
            <person name="Longhi G."/>
            <person name="Milani C."/>
            <person name="Turroni F."/>
            <person name="Alessandri G."/>
            <person name="Sela D.A."/>
            <person name="Van Sinderen D."/>
            <person name="Ventura M."/>
        </authorList>
    </citation>
    <scope>NUCLEOTIDE SEQUENCE [LARGE SCALE GENOMIC DNA]</scope>
    <source>
        <strain evidence="1 2">2072B</strain>
    </source>
</reference>
<gene>
    <name evidence="1" type="ORF">PG2072B_0970</name>
</gene>
<proteinExistence type="predicted"/>
<sequence length="161" mass="17256">MNLVVGAIGSLGGITGVVALFQAHNANKLAGKVVRKDTEDCVVDFSVRWDGGSGEVVFTNTGADDARQVTLLVNRPPLGEGIDAIHATGRFDTIPAGSHVGVAVSELVAEREEYDRFMHDTAMGRYMLVAGKRYGTTLSCDANWHTPLGFTRSKHLDLNVD</sequence>
<accession>A0A4Q5BA48</accession>
<dbReference type="EMBL" id="SBKU01000007">
    <property type="protein sequence ID" value="RYQ68367.1"/>
    <property type="molecule type" value="Genomic_DNA"/>
</dbReference>
<evidence type="ECO:0000313" key="2">
    <source>
        <dbReference type="Proteomes" id="UP000293268"/>
    </source>
</evidence>
<dbReference type="Proteomes" id="UP000293268">
    <property type="component" value="Unassembled WGS sequence"/>
</dbReference>
<name>A0A4Q5BA48_9BIFI</name>